<name>K0RPP5_THAOC</name>
<proteinExistence type="predicted"/>
<dbReference type="AlphaFoldDB" id="K0RPP5"/>
<keyword evidence="2" id="KW-1185">Reference proteome</keyword>
<evidence type="ECO:0000313" key="2">
    <source>
        <dbReference type="Proteomes" id="UP000266841"/>
    </source>
</evidence>
<comment type="caution">
    <text evidence="1">The sequence shown here is derived from an EMBL/GenBank/DDBJ whole genome shotgun (WGS) entry which is preliminary data.</text>
</comment>
<accession>K0RPP5</accession>
<dbReference type="EMBL" id="AGNL01042760">
    <property type="protein sequence ID" value="EJK50871.1"/>
    <property type="molecule type" value="Genomic_DNA"/>
</dbReference>
<dbReference type="OrthoDB" id="100006at2759"/>
<evidence type="ECO:0000313" key="1">
    <source>
        <dbReference type="EMBL" id="EJK50871.1"/>
    </source>
</evidence>
<dbReference type="OMA" id="WIFFTEL"/>
<organism evidence="1 2">
    <name type="scientific">Thalassiosira oceanica</name>
    <name type="common">Marine diatom</name>
    <dbReference type="NCBI Taxonomy" id="159749"/>
    <lineage>
        <taxon>Eukaryota</taxon>
        <taxon>Sar</taxon>
        <taxon>Stramenopiles</taxon>
        <taxon>Ochrophyta</taxon>
        <taxon>Bacillariophyta</taxon>
        <taxon>Coscinodiscophyceae</taxon>
        <taxon>Thalassiosirophycidae</taxon>
        <taxon>Thalassiosirales</taxon>
        <taxon>Thalassiosiraceae</taxon>
        <taxon>Thalassiosira</taxon>
    </lineage>
</organism>
<dbReference type="eggNOG" id="ENOG502S7FH">
    <property type="taxonomic scope" value="Eukaryota"/>
</dbReference>
<dbReference type="Proteomes" id="UP000266841">
    <property type="component" value="Unassembled WGS sequence"/>
</dbReference>
<gene>
    <name evidence="1" type="ORF">THAOC_30017</name>
</gene>
<protein>
    <submittedName>
        <fullName evidence="1">Uncharacterized protein</fullName>
    </submittedName>
</protein>
<reference evidence="1 2" key="1">
    <citation type="journal article" date="2012" name="Genome Biol.">
        <title>Genome and low-iron response of an oceanic diatom adapted to chronic iron limitation.</title>
        <authorList>
            <person name="Lommer M."/>
            <person name="Specht M."/>
            <person name="Roy A.S."/>
            <person name="Kraemer L."/>
            <person name="Andreson R."/>
            <person name="Gutowska M.A."/>
            <person name="Wolf J."/>
            <person name="Bergner S.V."/>
            <person name="Schilhabel M.B."/>
            <person name="Klostermeier U.C."/>
            <person name="Beiko R.G."/>
            <person name="Rosenstiel P."/>
            <person name="Hippler M."/>
            <person name="Laroche J."/>
        </authorList>
    </citation>
    <scope>NUCLEOTIDE SEQUENCE [LARGE SCALE GENOMIC DNA]</scope>
    <source>
        <strain evidence="1 2">CCMP1005</strain>
    </source>
</reference>
<sequence length="444" mass="48934">MFLLAPPGAHEEGSTIGRKTSVIARLSAAAATCLLLSINVGTQIDALSIQTPTAQVQTKTSNIHDVETTARKRTGRQSYLHKQSHGGLPDIATSQEIRDLGISLSLRRPGSNSFFKGWINWRTRVIDAIQHDLSKNLPHPADRSSFENLFFRLGVASDTGEMPSFSDAGARSGYAIEFFCRARNLADLYIDTLNPAYTFPEHWVESMKGTEILGGGGEGEQLNVVSLAGGPGFDHVSAALVATFCSYEPSGGATAPKQAALNVTVFDYEDGWGDLVQAMNDSTQRVLENDGIVCSWGGRCDITKSIFDEANSACQPLLHSAQVWSCQYCVAENAQRLRESDWIFFTELASHAAPGSMFILSEVHPRLWPDVLSAVERNCSSMQVGFNRSGRQMLIRKGTDPSQDEVTISNKDRELVRRFRELDGYHTRKIESGWTRQAPKRWDD</sequence>